<keyword evidence="2" id="KW-0472">Membrane</keyword>
<proteinExistence type="predicted"/>
<evidence type="ECO:0008006" key="5">
    <source>
        <dbReference type="Google" id="ProtNLM"/>
    </source>
</evidence>
<evidence type="ECO:0000256" key="1">
    <source>
        <dbReference type="SAM" id="MobiDB-lite"/>
    </source>
</evidence>
<evidence type="ECO:0000313" key="3">
    <source>
        <dbReference type="EMBL" id="MBS3650035.1"/>
    </source>
</evidence>
<dbReference type="EMBL" id="JAGWCR010000008">
    <property type="protein sequence ID" value="MBS3650035.1"/>
    <property type="molecule type" value="Genomic_DNA"/>
</dbReference>
<sequence>MDPIEKAIRSAFEKGNAEDRAFRESVYRKAFEALDRALQANQNLTVEAAINRRKVLQARIAEIETEFIPAVPAADPLAGSFEIRMEPGEAPPIVMPELTADRVDRDAGALGGIGELDVREEFSDRASRSRAAPPLSASDPKRSRRRSRKPLVLMFVALCLVALVGIGILFAQQAGLFPPRQEGETSMPNPQATIEAEDFNPESDGQPPALTSQPAEQRDWISIFTAADATAVSAPAGIKAESMDDDSGSFLRIRSSGSGAAVLFDVGQGVLQRIAGRKATFDIVARGSDGEQVEMAVDCNFGELGDCGRKRYAVGYEKADFLFELGLPEVDPGAGGTIAIDPDFAGEGKSLDIYEIKVSVSP</sequence>
<feature type="transmembrane region" description="Helical" evidence="2">
    <location>
        <begin position="151"/>
        <end position="171"/>
    </location>
</feature>
<keyword evidence="2" id="KW-0812">Transmembrane</keyword>
<reference evidence="3" key="1">
    <citation type="submission" date="2021-04" db="EMBL/GenBank/DDBJ databases">
        <title>Pseudaminobacter soli sp. nov., isolated from paddy soil contaminated by heavy metals.</title>
        <authorList>
            <person name="Zhang K."/>
        </authorList>
    </citation>
    <scope>NUCLEOTIDE SEQUENCE</scope>
    <source>
        <strain evidence="3">19-2017</strain>
    </source>
</reference>
<gene>
    <name evidence="3" type="ORF">KEU06_15590</name>
</gene>
<name>A0A942E2U9_9HYPH</name>
<evidence type="ECO:0000256" key="2">
    <source>
        <dbReference type="SAM" id="Phobius"/>
    </source>
</evidence>
<evidence type="ECO:0000313" key="4">
    <source>
        <dbReference type="Proteomes" id="UP000680348"/>
    </source>
</evidence>
<dbReference type="AlphaFoldDB" id="A0A942E2U9"/>
<comment type="caution">
    <text evidence="3">The sequence shown here is derived from an EMBL/GenBank/DDBJ whole genome shotgun (WGS) entry which is preliminary data.</text>
</comment>
<dbReference type="RefSeq" id="WP_188255601.1">
    <property type="nucleotide sequence ID" value="NZ_JABVCF010000008.1"/>
</dbReference>
<feature type="region of interest" description="Disordered" evidence="1">
    <location>
        <begin position="121"/>
        <end position="143"/>
    </location>
</feature>
<feature type="compositionally biased region" description="Low complexity" evidence="1">
    <location>
        <begin position="129"/>
        <end position="138"/>
    </location>
</feature>
<dbReference type="Proteomes" id="UP000680348">
    <property type="component" value="Unassembled WGS sequence"/>
</dbReference>
<keyword evidence="4" id="KW-1185">Reference proteome</keyword>
<protein>
    <recommendedName>
        <fullName evidence="5">Biotin transporter BioY</fullName>
    </recommendedName>
</protein>
<keyword evidence="2" id="KW-1133">Transmembrane helix</keyword>
<feature type="region of interest" description="Disordered" evidence="1">
    <location>
        <begin position="181"/>
        <end position="214"/>
    </location>
</feature>
<organism evidence="3 4">
    <name type="scientific">Pseudaminobacter soli</name>
    <name type="common">ex Zhang et al. 2022</name>
    <dbReference type="NCBI Taxonomy" id="2831468"/>
    <lineage>
        <taxon>Bacteria</taxon>
        <taxon>Pseudomonadati</taxon>
        <taxon>Pseudomonadota</taxon>
        <taxon>Alphaproteobacteria</taxon>
        <taxon>Hyphomicrobiales</taxon>
        <taxon>Phyllobacteriaceae</taxon>
        <taxon>Pseudaminobacter</taxon>
    </lineage>
</organism>
<accession>A0A942E2U9</accession>